<dbReference type="SUPFAM" id="SSF57716">
    <property type="entry name" value="Glucocorticoid receptor-like (DNA-binding domain)"/>
    <property type="match status" value="1"/>
</dbReference>
<evidence type="ECO:0000313" key="5">
    <source>
        <dbReference type="EMBL" id="EKC31107.1"/>
    </source>
</evidence>
<evidence type="ECO:0000256" key="4">
    <source>
        <dbReference type="ARBA" id="ARBA00023125"/>
    </source>
</evidence>
<evidence type="ECO:0000256" key="1">
    <source>
        <dbReference type="ARBA" id="ARBA00022723"/>
    </source>
</evidence>
<protein>
    <submittedName>
        <fullName evidence="5">THAP domain-containing protein 4</fullName>
    </submittedName>
</protein>
<organism evidence="5">
    <name type="scientific">Magallana gigas</name>
    <name type="common">Pacific oyster</name>
    <name type="synonym">Crassostrea gigas</name>
    <dbReference type="NCBI Taxonomy" id="29159"/>
    <lineage>
        <taxon>Eukaryota</taxon>
        <taxon>Metazoa</taxon>
        <taxon>Spiralia</taxon>
        <taxon>Lophotrochozoa</taxon>
        <taxon>Mollusca</taxon>
        <taxon>Bivalvia</taxon>
        <taxon>Autobranchia</taxon>
        <taxon>Pteriomorphia</taxon>
        <taxon>Ostreida</taxon>
        <taxon>Ostreoidea</taxon>
        <taxon>Ostreidae</taxon>
        <taxon>Magallana</taxon>
    </lineage>
</organism>
<evidence type="ECO:0000256" key="2">
    <source>
        <dbReference type="ARBA" id="ARBA00022771"/>
    </source>
</evidence>
<evidence type="ECO:0000256" key="3">
    <source>
        <dbReference type="ARBA" id="ARBA00022833"/>
    </source>
</evidence>
<gene>
    <name evidence="5" type="ORF">CGI_10028733</name>
</gene>
<keyword evidence="4" id="KW-0238">DNA-binding</keyword>
<dbReference type="InterPro" id="IPR006612">
    <property type="entry name" value="THAP_Znf"/>
</dbReference>
<dbReference type="Pfam" id="PF05485">
    <property type="entry name" value="THAP"/>
    <property type="match status" value="1"/>
</dbReference>
<dbReference type="PROSITE" id="PS50950">
    <property type="entry name" value="ZF_THAP"/>
    <property type="match status" value="1"/>
</dbReference>
<dbReference type="AlphaFoldDB" id="K1Q3Q1"/>
<accession>K1Q3Q1</accession>
<name>K1Q3Q1_MAGGI</name>
<dbReference type="GO" id="GO:0008270">
    <property type="term" value="F:zinc ion binding"/>
    <property type="evidence" value="ECO:0007669"/>
    <property type="project" value="UniProtKB-KW"/>
</dbReference>
<dbReference type="GO" id="GO:0003677">
    <property type="term" value="F:DNA binding"/>
    <property type="evidence" value="ECO:0007669"/>
    <property type="project" value="UniProtKB-UniRule"/>
</dbReference>
<dbReference type="HOGENOM" id="CLU_981024_0_0_1"/>
<proteinExistence type="predicted"/>
<dbReference type="PANTHER" id="PTHR23080">
    <property type="entry name" value="THAP DOMAIN PROTEIN"/>
    <property type="match status" value="1"/>
</dbReference>
<sequence>MVIQCVVFKCSNRQGSKAKEKDVSFFRFPKDRKKRLAWIRAINRDDWTPNEYSRVCSEHFVDSWHSDDPTDINYRPTLFAYKSQQPSESQTARNERLGKRNLLQEFKGQEEKETLTLKRHHDFSLFSHSYCCTDSTTTDDVSSLTKNTFISNPDLPVDDVNIKILKDEGMQCDPDPLLVENMALKKEVEELQKEVIRHKWSFQKISDDDSKTRFYTGLPSFAVFMWLFSILHPKAERMKYWSGQNTDQSSDRKRASAGSLDLID</sequence>
<dbReference type="EMBL" id="JH823244">
    <property type="protein sequence ID" value="EKC31107.1"/>
    <property type="molecule type" value="Genomic_DNA"/>
</dbReference>
<dbReference type="InParanoid" id="K1Q3Q1"/>
<dbReference type="Gene3D" id="6.20.210.20">
    <property type="entry name" value="THAP domain"/>
    <property type="match status" value="1"/>
</dbReference>
<dbReference type="InterPro" id="IPR038441">
    <property type="entry name" value="THAP_Znf_sf"/>
</dbReference>
<reference evidence="5" key="1">
    <citation type="journal article" date="2012" name="Nature">
        <title>The oyster genome reveals stress adaptation and complexity of shell formation.</title>
        <authorList>
            <person name="Zhang G."/>
            <person name="Fang X."/>
            <person name="Guo X."/>
            <person name="Li L."/>
            <person name="Luo R."/>
            <person name="Xu F."/>
            <person name="Yang P."/>
            <person name="Zhang L."/>
            <person name="Wang X."/>
            <person name="Qi H."/>
            <person name="Xiong Z."/>
            <person name="Que H."/>
            <person name="Xie Y."/>
            <person name="Holland P.W."/>
            <person name="Paps J."/>
            <person name="Zhu Y."/>
            <person name="Wu F."/>
            <person name="Chen Y."/>
            <person name="Wang J."/>
            <person name="Peng C."/>
            <person name="Meng J."/>
            <person name="Yang L."/>
            <person name="Liu J."/>
            <person name="Wen B."/>
            <person name="Zhang N."/>
            <person name="Huang Z."/>
            <person name="Zhu Q."/>
            <person name="Feng Y."/>
            <person name="Mount A."/>
            <person name="Hedgecock D."/>
            <person name="Xu Z."/>
            <person name="Liu Y."/>
            <person name="Domazet-Loso T."/>
            <person name="Du Y."/>
            <person name="Sun X."/>
            <person name="Zhang S."/>
            <person name="Liu B."/>
            <person name="Cheng P."/>
            <person name="Jiang X."/>
            <person name="Li J."/>
            <person name="Fan D."/>
            <person name="Wang W."/>
            <person name="Fu W."/>
            <person name="Wang T."/>
            <person name="Wang B."/>
            <person name="Zhang J."/>
            <person name="Peng Z."/>
            <person name="Li Y."/>
            <person name="Li N."/>
            <person name="Wang J."/>
            <person name="Chen M."/>
            <person name="He Y."/>
            <person name="Tan F."/>
            <person name="Song X."/>
            <person name="Zheng Q."/>
            <person name="Huang R."/>
            <person name="Yang H."/>
            <person name="Du X."/>
            <person name="Chen L."/>
            <person name="Yang M."/>
            <person name="Gaffney P.M."/>
            <person name="Wang S."/>
            <person name="Luo L."/>
            <person name="She Z."/>
            <person name="Ming Y."/>
            <person name="Huang W."/>
            <person name="Zhang S."/>
            <person name="Huang B."/>
            <person name="Zhang Y."/>
            <person name="Qu T."/>
            <person name="Ni P."/>
            <person name="Miao G."/>
            <person name="Wang J."/>
            <person name="Wang Q."/>
            <person name="Steinberg C.E."/>
            <person name="Wang H."/>
            <person name="Li N."/>
            <person name="Qian L."/>
            <person name="Zhang G."/>
            <person name="Li Y."/>
            <person name="Yang H."/>
            <person name="Liu X."/>
            <person name="Wang J."/>
            <person name="Yin Y."/>
            <person name="Wang J."/>
        </authorList>
    </citation>
    <scope>NUCLEOTIDE SEQUENCE [LARGE SCALE GENOMIC DNA]</scope>
    <source>
        <strain evidence="5">05x7-T-G4-1.051#20</strain>
    </source>
</reference>
<dbReference type="SMART" id="SM00980">
    <property type="entry name" value="THAP"/>
    <property type="match status" value="1"/>
</dbReference>
<keyword evidence="3" id="KW-0862">Zinc</keyword>
<keyword evidence="1" id="KW-0479">Metal-binding</keyword>
<keyword evidence="2" id="KW-0863">Zinc-finger</keyword>